<dbReference type="eggNOG" id="ENOG50330RF">
    <property type="taxonomic scope" value="Bacteria"/>
</dbReference>
<dbReference type="Proteomes" id="UP000011131">
    <property type="component" value="Chromosome"/>
</dbReference>
<dbReference type="STRING" id="1278073.MYSTI_06433"/>
<dbReference type="PATRIC" id="fig|1278073.3.peg.6531"/>
<evidence type="ECO:0000313" key="1">
    <source>
        <dbReference type="EMBL" id="AGC47706.1"/>
    </source>
</evidence>
<proteinExistence type="predicted"/>
<dbReference type="HOGENOM" id="CLU_756097_0_0_7"/>
<dbReference type="RefSeq" id="WP_015351960.1">
    <property type="nucleotide sequence ID" value="NC_020126.1"/>
</dbReference>
<organism evidence="1 2">
    <name type="scientific">Myxococcus stipitatus (strain DSM 14675 / JCM 12634 / Mx s8)</name>
    <dbReference type="NCBI Taxonomy" id="1278073"/>
    <lineage>
        <taxon>Bacteria</taxon>
        <taxon>Pseudomonadati</taxon>
        <taxon>Myxococcota</taxon>
        <taxon>Myxococcia</taxon>
        <taxon>Myxococcales</taxon>
        <taxon>Cystobacterineae</taxon>
        <taxon>Myxococcaceae</taxon>
        <taxon>Myxococcus</taxon>
    </lineage>
</organism>
<dbReference type="AlphaFoldDB" id="L7UFI5"/>
<dbReference type="OrthoDB" id="5380856at2"/>
<sequence>MKASGSPMGRWGVRKFVWVLVALLIPGSLARAEPPTPETVWTMTGEAELVVWADVEEVRPLSKADLEQMGPKGWEPVWGRDMLTRLRIREVWKGEGEVRQGAQLLVHWEESACPPPPHYKVGHAVVAFLSHETEKWETVAWSYGTRYPTGDDEVAAYRQAVALAKDAQHIRSQARSVGNRLDLEPMRVDWQVKVAAHPATRWDGMYGLAGWSDVVYAFNDWRGPSPMRLSDAQRAQLARGFVANPPLDSALPSMLMVLRGHPDKQVDLVAARALETVFISRRVEEWVVHAFDLLRERHGEKAKPRKRLSDEEAYSLRVARDTANDGSTSRTKWERDILGEWMHFKQRHRLMPTPLPLPVARRSGDSPF</sequence>
<gene>
    <name evidence="1" type="ordered locus">MYSTI_06433</name>
</gene>
<name>L7UFI5_MYXSD</name>
<dbReference type="EMBL" id="CP004025">
    <property type="protein sequence ID" value="AGC47706.1"/>
    <property type="molecule type" value="Genomic_DNA"/>
</dbReference>
<reference evidence="1 2" key="1">
    <citation type="journal article" date="2013" name="Genome Announc.">
        <title>Complete genome sequence of Myxococcus stipitatus strain DSM 14675, a fruiting myxobacterium.</title>
        <authorList>
            <person name="Huntley S."/>
            <person name="Kneip S."/>
            <person name="Treuner-Lange A."/>
            <person name="Sogaard-Andersen L."/>
        </authorList>
    </citation>
    <scope>NUCLEOTIDE SEQUENCE [LARGE SCALE GENOMIC DNA]</scope>
    <source>
        <strain evidence="2">DSM 14675 / JCM 12634 / Mx s8</strain>
    </source>
</reference>
<dbReference type="KEGG" id="msd:MYSTI_06433"/>
<keyword evidence="2" id="KW-1185">Reference proteome</keyword>
<accession>L7UFI5</accession>
<evidence type="ECO:0000313" key="2">
    <source>
        <dbReference type="Proteomes" id="UP000011131"/>
    </source>
</evidence>
<protein>
    <submittedName>
        <fullName evidence="1">Uncharacterized protein</fullName>
    </submittedName>
</protein>